<gene>
    <name evidence="4" type="ORF">JAAARDRAFT_40382</name>
</gene>
<dbReference type="InterPro" id="IPR015943">
    <property type="entry name" value="WD40/YVTN_repeat-like_dom_sf"/>
</dbReference>
<reference evidence="5" key="1">
    <citation type="journal article" date="2014" name="Proc. Natl. Acad. Sci. U.S.A.">
        <title>Extensive sampling of basidiomycete genomes demonstrates inadequacy of the white-rot/brown-rot paradigm for wood decay fungi.</title>
        <authorList>
            <person name="Riley R."/>
            <person name="Salamov A.A."/>
            <person name="Brown D.W."/>
            <person name="Nagy L.G."/>
            <person name="Floudas D."/>
            <person name="Held B.W."/>
            <person name="Levasseur A."/>
            <person name="Lombard V."/>
            <person name="Morin E."/>
            <person name="Otillar R."/>
            <person name="Lindquist E.A."/>
            <person name="Sun H."/>
            <person name="LaButti K.M."/>
            <person name="Schmutz J."/>
            <person name="Jabbour D."/>
            <person name="Luo H."/>
            <person name="Baker S.E."/>
            <person name="Pisabarro A.G."/>
            <person name="Walton J.D."/>
            <person name="Blanchette R.A."/>
            <person name="Henrissat B."/>
            <person name="Martin F."/>
            <person name="Cullen D."/>
            <person name="Hibbett D.S."/>
            <person name="Grigoriev I.V."/>
        </authorList>
    </citation>
    <scope>NUCLEOTIDE SEQUENCE [LARGE SCALE GENOMIC DNA]</scope>
    <source>
        <strain evidence="5">MUCL 33604</strain>
    </source>
</reference>
<dbReference type="PANTHER" id="PTHR19879">
    <property type="entry name" value="TRANSCRIPTION INITIATION FACTOR TFIID"/>
    <property type="match status" value="1"/>
</dbReference>
<sequence>MTVLLPIATIQPSFSSVIDDVHEGLIPAEDFWISCYKFGDTSVHGKVKVSASEGNRSEVRLDARDGVEIEKLGGGSYTVACPALAIPHTKIALPRQVFSDSESSERRIPRKITAFDVSPDGTRFATGFDDGSVHLTPIISRSQSQAHGSSGSGQPAAKIHLTTVSDLRFFPSSRVLLSAGEDFALSILPADLLHDSSTPPPNFSPVRTLKGHKRAITRTAIISRGRNVLSCAKDGTVRLWDVGGGQQIRSMWVQRYTPVMSMSLGERRETLFSGPVHEESVNGNGVSTGLPIDSREVDTEDKLVFCALQNGEFEAFDLGTKHSVYLSSSSSPDHVGQKLPALTSIAYSPTHHLLATGSLHGLVTVYDTRNFASPLTSFKRNASSIENLALTVPSTWLGSSAPLLGEIGLVIGTEDGLPYVAGIHPEGPGVVAELVGVDCDAVRIVRVRGEGEADIWTAADDGVVRRY</sequence>
<keyword evidence="1 3" id="KW-0853">WD repeat</keyword>
<evidence type="ECO:0000313" key="4">
    <source>
        <dbReference type="EMBL" id="KDQ52262.1"/>
    </source>
</evidence>
<dbReference type="SMART" id="SM00320">
    <property type="entry name" value="WD40"/>
    <property type="match status" value="4"/>
</dbReference>
<evidence type="ECO:0000256" key="3">
    <source>
        <dbReference type="PROSITE-ProRule" id="PRU00221"/>
    </source>
</evidence>
<dbReference type="InParanoid" id="A0A067PM55"/>
<dbReference type="EMBL" id="KL197741">
    <property type="protein sequence ID" value="KDQ52262.1"/>
    <property type="molecule type" value="Genomic_DNA"/>
</dbReference>
<dbReference type="Proteomes" id="UP000027265">
    <property type="component" value="Unassembled WGS sequence"/>
</dbReference>
<dbReference type="PANTHER" id="PTHR19879:SF7">
    <property type="entry name" value="PROTEASOMAL ATPASE-ASSOCIATED FACTOR 1"/>
    <property type="match status" value="1"/>
</dbReference>
<evidence type="ECO:0000256" key="1">
    <source>
        <dbReference type="ARBA" id="ARBA00022574"/>
    </source>
</evidence>
<dbReference type="HOGENOM" id="CLU_037051_3_0_1"/>
<organism evidence="4 5">
    <name type="scientific">Jaapia argillacea MUCL 33604</name>
    <dbReference type="NCBI Taxonomy" id="933084"/>
    <lineage>
        <taxon>Eukaryota</taxon>
        <taxon>Fungi</taxon>
        <taxon>Dikarya</taxon>
        <taxon>Basidiomycota</taxon>
        <taxon>Agaricomycotina</taxon>
        <taxon>Agaricomycetes</taxon>
        <taxon>Agaricomycetidae</taxon>
        <taxon>Jaapiales</taxon>
        <taxon>Jaapiaceae</taxon>
        <taxon>Jaapia</taxon>
    </lineage>
</organism>
<dbReference type="InterPro" id="IPR036322">
    <property type="entry name" value="WD40_repeat_dom_sf"/>
</dbReference>
<dbReference type="InterPro" id="IPR019775">
    <property type="entry name" value="WD40_repeat_CS"/>
</dbReference>
<name>A0A067PM55_9AGAM</name>
<dbReference type="STRING" id="933084.A0A067PM55"/>
<keyword evidence="5" id="KW-1185">Reference proteome</keyword>
<dbReference type="PROSITE" id="PS00678">
    <property type="entry name" value="WD_REPEATS_1"/>
    <property type="match status" value="1"/>
</dbReference>
<evidence type="ECO:0000313" key="5">
    <source>
        <dbReference type="Proteomes" id="UP000027265"/>
    </source>
</evidence>
<dbReference type="Gene3D" id="2.130.10.10">
    <property type="entry name" value="YVTN repeat-like/Quinoprotein amine dehydrogenase"/>
    <property type="match status" value="2"/>
</dbReference>
<dbReference type="GO" id="GO:0006367">
    <property type="term" value="P:transcription initiation at RNA polymerase II promoter"/>
    <property type="evidence" value="ECO:0007669"/>
    <property type="project" value="TreeGrafter"/>
</dbReference>
<dbReference type="OrthoDB" id="10257301at2759"/>
<dbReference type="GO" id="GO:0005669">
    <property type="term" value="C:transcription factor TFIID complex"/>
    <property type="evidence" value="ECO:0007669"/>
    <property type="project" value="TreeGrafter"/>
</dbReference>
<evidence type="ECO:0000256" key="2">
    <source>
        <dbReference type="ARBA" id="ARBA00022737"/>
    </source>
</evidence>
<feature type="repeat" description="WD" evidence="3">
    <location>
        <begin position="209"/>
        <end position="250"/>
    </location>
</feature>
<protein>
    <submittedName>
        <fullName evidence="4">Uncharacterized protein</fullName>
    </submittedName>
</protein>
<dbReference type="AlphaFoldDB" id="A0A067PM55"/>
<dbReference type="GO" id="GO:0016251">
    <property type="term" value="F:RNA polymerase II general transcription initiation factor activity"/>
    <property type="evidence" value="ECO:0007669"/>
    <property type="project" value="TreeGrafter"/>
</dbReference>
<dbReference type="SUPFAM" id="SSF50978">
    <property type="entry name" value="WD40 repeat-like"/>
    <property type="match status" value="1"/>
</dbReference>
<dbReference type="PROSITE" id="PS50082">
    <property type="entry name" value="WD_REPEATS_2"/>
    <property type="match status" value="1"/>
</dbReference>
<dbReference type="Pfam" id="PF00400">
    <property type="entry name" value="WD40"/>
    <property type="match status" value="3"/>
</dbReference>
<keyword evidence="2" id="KW-0677">Repeat</keyword>
<accession>A0A067PM55</accession>
<dbReference type="PROSITE" id="PS50294">
    <property type="entry name" value="WD_REPEATS_REGION"/>
    <property type="match status" value="1"/>
</dbReference>
<dbReference type="InterPro" id="IPR001680">
    <property type="entry name" value="WD40_rpt"/>
</dbReference>
<proteinExistence type="predicted"/>